<evidence type="ECO:0000256" key="6">
    <source>
        <dbReference type="SAM" id="Phobius"/>
    </source>
</evidence>
<evidence type="ECO:0000256" key="3">
    <source>
        <dbReference type="ARBA" id="ARBA00022692"/>
    </source>
</evidence>
<feature type="transmembrane region" description="Helical" evidence="6">
    <location>
        <begin position="203"/>
        <end position="225"/>
    </location>
</feature>
<keyword evidence="2" id="KW-1003">Cell membrane</keyword>
<feature type="transmembrane region" description="Helical" evidence="6">
    <location>
        <begin position="326"/>
        <end position="348"/>
    </location>
</feature>
<sequence>MFRKLSANHPLVYFFLAFITMAGLSYINFLPGVVNALAGSIGFSDAQAGQIVALNGYGGLLGSTVAIFLVRRIYWQSAIYTFLVVLAVTDIGTLWIETYSVMLGWRFLAGFFGGLCVGIGFSVLARLSNADRAFGTLLLIQFSLGSLVIYLLPALETLLSAYAVFYVMAGFALLSLMMMLFLPSLASERTPAKQSGLLSELNGNAVLLMLAITAFQIAASAIWTYVGRIGLGAGISADNVSLYIAITGLLGLLGAMLPVISGNRFGRLPWIVAGVALSSISALLLSVSPLTPLLYATSMTLLFFSWPAVQSYLLAVTADMDSTGRLSALAAVVSSVGLATGPLLASGLLDNGNFSIMLYACALVFLSCLFLLFKPVQAQERAKADVLPSHYQPNTKDPI</sequence>
<protein>
    <submittedName>
        <fullName evidence="8">MFS transporter</fullName>
    </submittedName>
</protein>
<feature type="transmembrane region" description="Helical" evidence="6">
    <location>
        <begin position="240"/>
        <end position="261"/>
    </location>
</feature>
<name>A0A7X4WBB0_9GAMM</name>
<reference evidence="8 9" key="1">
    <citation type="submission" date="2017-05" db="EMBL/GenBank/DDBJ databases">
        <title>High clonality and local adaptation shapes Vibrionaceae linages within an endangered oasis.</title>
        <authorList>
            <person name="Vazquez-Rosas-Landa M."/>
        </authorList>
    </citation>
    <scope>NUCLEOTIDE SEQUENCE [LARGE SCALE GENOMIC DNA]</scope>
    <source>
        <strain evidence="8 9">P46_P4S1P180</strain>
    </source>
</reference>
<feature type="transmembrane region" description="Helical" evidence="6">
    <location>
        <begin position="268"/>
        <end position="287"/>
    </location>
</feature>
<feature type="transmembrane region" description="Helical" evidence="6">
    <location>
        <begin position="51"/>
        <end position="70"/>
    </location>
</feature>
<dbReference type="Pfam" id="PF07690">
    <property type="entry name" value="MFS_1"/>
    <property type="match status" value="1"/>
</dbReference>
<dbReference type="InterPro" id="IPR050189">
    <property type="entry name" value="MFS_Efflux_Transporters"/>
</dbReference>
<dbReference type="GO" id="GO:0005886">
    <property type="term" value="C:plasma membrane"/>
    <property type="evidence" value="ECO:0007669"/>
    <property type="project" value="UniProtKB-SubCell"/>
</dbReference>
<comment type="caution">
    <text evidence="8">The sequence shown here is derived from an EMBL/GenBank/DDBJ whole genome shotgun (WGS) entry which is preliminary data.</text>
</comment>
<evidence type="ECO:0000256" key="2">
    <source>
        <dbReference type="ARBA" id="ARBA00022475"/>
    </source>
</evidence>
<keyword evidence="4 6" id="KW-1133">Transmembrane helix</keyword>
<dbReference type="PANTHER" id="PTHR43124:SF10">
    <property type="entry name" value="PURINE EFFLUX PUMP PBUE"/>
    <property type="match status" value="1"/>
</dbReference>
<feature type="domain" description="Major facilitator superfamily (MFS) profile" evidence="7">
    <location>
        <begin position="9"/>
        <end position="379"/>
    </location>
</feature>
<feature type="transmembrane region" description="Helical" evidence="6">
    <location>
        <begin position="77"/>
        <end position="96"/>
    </location>
</feature>
<dbReference type="RefSeq" id="WP_027252428.1">
    <property type="nucleotide sequence ID" value="NZ_WXWW01000155.1"/>
</dbReference>
<dbReference type="GO" id="GO:0022857">
    <property type="term" value="F:transmembrane transporter activity"/>
    <property type="evidence" value="ECO:0007669"/>
    <property type="project" value="InterPro"/>
</dbReference>
<evidence type="ECO:0000313" key="8">
    <source>
        <dbReference type="EMBL" id="NAW65561.1"/>
    </source>
</evidence>
<keyword evidence="5 6" id="KW-0472">Membrane</keyword>
<feature type="transmembrane region" description="Helical" evidence="6">
    <location>
        <begin position="354"/>
        <end position="373"/>
    </location>
</feature>
<dbReference type="PANTHER" id="PTHR43124">
    <property type="entry name" value="PURINE EFFLUX PUMP PBUE"/>
    <property type="match status" value="1"/>
</dbReference>
<dbReference type="Proteomes" id="UP000465712">
    <property type="component" value="Unassembled WGS sequence"/>
</dbReference>
<evidence type="ECO:0000259" key="7">
    <source>
        <dbReference type="PROSITE" id="PS50850"/>
    </source>
</evidence>
<dbReference type="InterPro" id="IPR020846">
    <property type="entry name" value="MFS_dom"/>
</dbReference>
<feature type="transmembrane region" description="Helical" evidence="6">
    <location>
        <begin position="12"/>
        <end position="31"/>
    </location>
</feature>
<dbReference type="InterPro" id="IPR036259">
    <property type="entry name" value="MFS_trans_sf"/>
</dbReference>
<dbReference type="SUPFAM" id="SSF103473">
    <property type="entry name" value="MFS general substrate transporter"/>
    <property type="match status" value="1"/>
</dbReference>
<evidence type="ECO:0000256" key="5">
    <source>
        <dbReference type="ARBA" id="ARBA00023136"/>
    </source>
</evidence>
<gene>
    <name evidence="8" type="ORF">CAG72_10065</name>
</gene>
<feature type="transmembrane region" description="Helical" evidence="6">
    <location>
        <begin position="137"/>
        <end position="155"/>
    </location>
</feature>
<dbReference type="AlphaFoldDB" id="A0A7X4WBB0"/>
<proteinExistence type="predicted"/>
<feature type="transmembrane region" description="Helical" evidence="6">
    <location>
        <begin position="293"/>
        <end position="314"/>
    </location>
</feature>
<dbReference type="PROSITE" id="PS50850">
    <property type="entry name" value="MFS"/>
    <property type="match status" value="1"/>
</dbReference>
<feature type="transmembrane region" description="Helical" evidence="6">
    <location>
        <begin position="161"/>
        <end position="182"/>
    </location>
</feature>
<dbReference type="InterPro" id="IPR011701">
    <property type="entry name" value="MFS"/>
</dbReference>
<dbReference type="EMBL" id="WXWW01000155">
    <property type="protein sequence ID" value="NAW65561.1"/>
    <property type="molecule type" value="Genomic_DNA"/>
</dbReference>
<evidence type="ECO:0000313" key="9">
    <source>
        <dbReference type="Proteomes" id="UP000465712"/>
    </source>
</evidence>
<comment type="subcellular location">
    <subcellularLocation>
        <location evidence="1">Cell membrane</location>
        <topology evidence="1">Multi-pass membrane protein</topology>
    </subcellularLocation>
</comment>
<feature type="transmembrane region" description="Helical" evidence="6">
    <location>
        <begin position="102"/>
        <end position="125"/>
    </location>
</feature>
<evidence type="ECO:0000256" key="1">
    <source>
        <dbReference type="ARBA" id="ARBA00004651"/>
    </source>
</evidence>
<evidence type="ECO:0000256" key="4">
    <source>
        <dbReference type="ARBA" id="ARBA00022989"/>
    </source>
</evidence>
<keyword evidence="3 6" id="KW-0812">Transmembrane</keyword>
<dbReference type="Gene3D" id="1.20.1250.20">
    <property type="entry name" value="MFS general substrate transporter like domains"/>
    <property type="match status" value="2"/>
</dbReference>
<organism evidence="8 9">
    <name type="scientific">Photobacterium halotolerans</name>
    <dbReference type="NCBI Taxonomy" id="265726"/>
    <lineage>
        <taxon>Bacteria</taxon>
        <taxon>Pseudomonadati</taxon>
        <taxon>Pseudomonadota</taxon>
        <taxon>Gammaproteobacteria</taxon>
        <taxon>Vibrionales</taxon>
        <taxon>Vibrionaceae</taxon>
        <taxon>Photobacterium</taxon>
    </lineage>
</organism>
<accession>A0A7X4WBB0</accession>